<evidence type="ECO:0000313" key="2">
    <source>
        <dbReference type="EMBL" id="AGS52146.1"/>
    </source>
</evidence>
<keyword evidence="1" id="KW-0472">Membrane</keyword>
<sequence length="147" mass="16248">MKRTMLHSVPVFKAYMEWYTLRDLLVPFLGGRAVSVFAHAISAGNDCLICGTFFRKILIDAGDDPDNLILSEDEKLLADFGVAFAQNPHGVSEGIYARLRERFSEEQLVLIIGFAGIMAATNLFNTVARVPLDEALYGYTKKDGNNG</sequence>
<name>A0A806KC39_9BACT</name>
<organism evidence="2">
    <name type="scientific">uncultured bacterium contig00034</name>
    <dbReference type="NCBI Taxonomy" id="1181523"/>
    <lineage>
        <taxon>Bacteria</taxon>
        <taxon>environmental samples</taxon>
    </lineage>
</organism>
<protein>
    <submittedName>
        <fullName evidence="2">Putative transmembrane protein</fullName>
    </submittedName>
</protein>
<dbReference type="InterPro" id="IPR029032">
    <property type="entry name" value="AhpD-like"/>
</dbReference>
<accession>A0A806KC39</accession>
<dbReference type="Gene3D" id="1.20.1290.10">
    <property type="entry name" value="AhpD-like"/>
    <property type="match status" value="1"/>
</dbReference>
<dbReference type="SUPFAM" id="SSF69118">
    <property type="entry name" value="AhpD-like"/>
    <property type="match status" value="1"/>
</dbReference>
<dbReference type="EMBL" id="JQ844183">
    <property type="protein sequence ID" value="AGS52146.1"/>
    <property type="molecule type" value="Genomic_DNA"/>
</dbReference>
<evidence type="ECO:0000256" key="1">
    <source>
        <dbReference type="SAM" id="Phobius"/>
    </source>
</evidence>
<reference evidence="2" key="1">
    <citation type="submission" date="2012-03" db="EMBL/GenBank/DDBJ databases">
        <title>Functional metagenomics reveals considerable lignocellulase gene clusters in the gut microbiome of a wood-feeding higher termite.</title>
        <authorList>
            <person name="Liu N."/>
        </authorList>
    </citation>
    <scope>NUCLEOTIDE SEQUENCE</scope>
</reference>
<proteinExistence type="predicted"/>
<dbReference type="AlphaFoldDB" id="A0A806KC39"/>
<feature type="transmembrane region" description="Helical" evidence="1">
    <location>
        <begin position="108"/>
        <end position="128"/>
    </location>
</feature>
<keyword evidence="1" id="KW-1133">Transmembrane helix</keyword>
<keyword evidence="1 2" id="KW-0812">Transmembrane</keyword>